<feature type="region of interest" description="Disordered" evidence="1">
    <location>
        <begin position="157"/>
        <end position="227"/>
    </location>
</feature>
<dbReference type="Proteomes" id="UP000887229">
    <property type="component" value="Unassembled WGS sequence"/>
</dbReference>
<feature type="compositionally biased region" description="Basic and acidic residues" evidence="1">
    <location>
        <begin position="104"/>
        <end position="116"/>
    </location>
</feature>
<comment type="caution">
    <text evidence="3">The sequence shown here is derived from an EMBL/GenBank/DDBJ whole genome shotgun (WGS) entry which is preliminary data.</text>
</comment>
<evidence type="ECO:0000313" key="4">
    <source>
        <dbReference type="Proteomes" id="UP000887229"/>
    </source>
</evidence>
<dbReference type="RefSeq" id="XP_046113809.1">
    <property type="nucleotide sequence ID" value="XM_046259734.1"/>
</dbReference>
<feature type="compositionally biased region" description="Pro residues" evidence="1">
    <location>
        <begin position="190"/>
        <end position="203"/>
    </location>
</feature>
<reference evidence="3" key="1">
    <citation type="journal article" date="2021" name="IMA Fungus">
        <title>Genomic characterization of three marine fungi, including Emericellopsis atlantica sp. nov. with signatures of a generalist lifestyle and marine biomass degradation.</title>
        <authorList>
            <person name="Hagestad O.C."/>
            <person name="Hou L."/>
            <person name="Andersen J.H."/>
            <person name="Hansen E.H."/>
            <person name="Altermark B."/>
            <person name="Li C."/>
            <person name="Kuhnert E."/>
            <person name="Cox R.J."/>
            <person name="Crous P.W."/>
            <person name="Spatafora J.W."/>
            <person name="Lail K."/>
            <person name="Amirebrahimi M."/>
            <person name="Lipzen A."/>
            <person name="Pangilinan J."/>
            <person name="Andreopoulos W."/>
            <person name="Hayes R.D."/>
            <person name="Ng V."/>
            <person name="Grigoriev I.V."/>
            <person name="Jackson S.A."/>
            <person name="Sutton T.D.S."/>
            <person name="Dobson A.D.W."/>
            <person name="Rama T."/>
        </authorList>
    </citation>
    <scope>NUCLEOTIDE SEQUENCE</scope>
    <source>
        <strain evidence="3">TS7</strain>
    </source>
</reference>
<dbReference type="OrthoDB" id="5222624at2759"/>
<proteinExistence type="predicted"/>
<gene>
    <name evidence="3" type="ORF">F5Z01DRAFT_437246</name>
</gene>
<name>A0A9P8CKF6_9HYPO</name>
<dbReference type="GeneID" id="70290637"/>
<keyword evidence="4" id="KW-1185">Reference proteome</keyword>
<evidence type="ECO:0000313" key="3">
    <source>
        <dbReference type="EMBL" id="KAG9249885.1"/>
    </source>
</evidence>
<dbReference type="AlphaFoldDB" id="A0A9P8CKF6"/>
<organism evidence="3 4">
    <name type="scientific">Emericellopsis atlantica</name>
    <dbReference type="NCBI Taxonomy" id="2614577"/>
    <lineage>
        <taxon>Eukaryota</taxon>
        <taxon>Fungi</taxon>
        <taxon>Dikarya</taxon>
        <taxon>Ascomycota</taxon>
        <taxon>Pezizomycotina</taxon>
        <taxon>Sordariomycetes</taxon>
        <taxon>Hypocreomycetidae</taxon>
        <taxon>Hypocreales</taxon>
        <taxon>Bionectriaceae</taxon>
        <taxon>Emericellopsis</taxon>
    </lineage>
</organism>
<evidence type="ECO:0000256" key="2">
    <source>
        <dbReference type="SAM" id="Phobius"/>
    </source>
</evidence>
<protein>
    <submittedName>
        <fullName evidence="3">Uncharacterized protein</fullName>
    </submittedName>
</protein>
<keyword evidence="2" id="KW-0812">Transmembrane</keyword>
<dbReference type="EMBL" id="MU251288">
    <property type="protein sequence ID" value="KAG9249885.1"/>
    <property type="molecule type" value="Genomic_DNA"/>
</dbReference>
<accession>A0A9P8CKF6</accession>
<sequence length="274" mass="30084">MAPSLGRRKLPVNGDASTKAGIIAMITVVSVFCLVIVGLLVFKHYKQRQYHSLPQRSSLRSSTTELVKWKSNNTSEQKLEQENELQRITMIRKSLASRTSNHTLRQDTRSSPRLDFLDSDSDDGSRPCSLISEYKELEAGHQSDRAVSLENHPALKQTHASELRTGLPGPRGAFRASSGPSSLGHSVVVMPPPAVANPSPPPYDRQNRHTLQHVPPPRKAPAVDSRGVQRIAQPRRATFGVVVPAKRSATFDSVPEEYSSVGTSEDGVPGRTWI</sequence>
<keyword evidence="2" id="KW-1133">Transmembrane helix</keyword>
<feature type="region of interest" description="Disordered" evidence="1">
    <location>
        <begin position="96"/>
        <end position="128"/>
    </location>
</feature>
<feature type="region of interest" description="Disordered" evidence="1">
    <location>
        <begin position="254"/>
        <end position="274"/>
    </location>
</feature>
<evidence type="ECO:0000256" key="1">
    <source>
        <dbReference type="SAM" id="MobiDB-lite"/>
    </source>
</evidence>
<keyword evidence="2" id="KW-0472">Membrane</keyword>
<feature type="transmembrane region" description="Helical" evidence="2">
    <location>
        <begin position="20"/>
        <end position="42"/>
    </location>
</feature>